<protein>
    <recommendedName>
        <fullName evidence="7">3-keto-5-aminohexanoate cleavage protein</fullName>
    </recommendedName>
</protein>
<dbReference type="Pfam" id="PF05853">
    <property type="entry name" value="BKACE"/>
    <property type="match status" value="1"/>
</dbReference>
<sequence>MPAIALKQTGKGQHRMTGKTIITCAITGNLTKPEQSPYLPITPEQIATSALEAADAGAAIAHIHVRDPATGRPSMAIDLYREVVEKIRARNKSLVINLTTGPGGRFVPSIEDPRIAAAGTTLLPPEKRVEHVELLKPDICTLDLNTMNSGGEVVINTPRNVRIMAERMKAAGVLPEIELFDSGDCHLARDMFADGTLKGPGLFSLVLGVKYGFSATPETMFYARGLLPPGAVWSGFGIGRAEFPMVAQAHLLGGHVRVGMEDNLFMSKGVLAKSNAELVAHAAGILKSLGASVATAAEARAMLGLG</sequence>
<name>A0A837CQ47_9BRAD</name>
<evidence type="ECO:0000256" key="1">
    <source>
        <dbReference type="ARBA" id="ARBA00001947"/>
    </source>
</evidence>
<evidence type="ECO:0000256" key="3">
    <source>
        <dbReference type="ARBA" id="ARBA00022723"/>
    </source>
</evidence>
<evidence type="ECO:0000313" key="6">
    <source>
        <dbReference type="Proteomes" id="UP000024900"/>
    </source>
</evidence>
<evidence type="ECO:0000256" key="4">
    <source>
        <dbReference type="ARBA" id="ARBA00022833"/>
    </source>
</evidence>
<organism evidence="5 6">
    <name type="scientific">Bradyrhizobium diazoefficiens SEMIA 5080</name>
    <dbReference type="NCBI Taxonomy" id="754504"/>
    <lineage>
        <taxon>Bacteria</taxon>
        <taxon>Pseudomonadati</taxon>
        <taxon>Pseudomonadota</taxon>
        <taxon>Alphaproteobacteria</taxon>
        <taxon>Hyphomicrobiales</taxon>
        <taxon>Nitrobacteraceae</taxon>
        <taxon>Bradyrhizobium</taxon>
    </lineage>
</organism>
<dbReference type="AlphaFoldDB" id="A0A837CQ47"/>
<dbReference type="Proteomes" id="UP000024900">
    <property type="component" value="Unassembled WGS sequence"/>
</dbReference>
<dbReference type="GO" id="GO:0046872">
    <property type="term" value="F:metal ion binding"/>
    <property type="evidence" value="ECO:0007669"/>
    <property type="project" value="UniProtKB-KW"/>
</dbReference>
<evidence type="ECO:0008006" key="7">
    <source>
        <dbReference type="Google" id="ProtNLM"/>
    </source>
</evidence>
<dbReference type="EMBL" id="ADOU02000004">
    <property type="protein sequence ID" value="KGJ71011.1"/>
    <property type="molecule type" value="Genomic_DNA"/>
</dbReference>
<dbReference type="PANTHER" id="PTHR37418">
    <property type="entry name" value="3-KETO-5-AMINOHEXANOATE CLEAVAGE ENZYME-RELATED"/>
    <property type="match status" value="1"/>
</dbReference>
<comment type="caution">
    <text evidence="5">The sequence shown here is derived from an EMBL/GenBank/DDBJ whole genome shotgun (WGS) entry which is preliminary data.</text>
</comment>
<gene>
    <name evidence="5" type="ORF">BJA5080_06347</name>
</gene>
<dbReference type="Gene3D" id="3.20.20.70">
    <property type="entry name" value="Aldolase class I"/>
    <property type="match status" value="1"/>
</dbReference>
<keyword evidence="4" id="KW-0862">Zinc</keyword>
<proteinExistence type="predicted"/>
<evidence type="ECO:0000313" key="5">
    <source>
        <dbReference type="EMBL" id="KGJ71011.1"/>
    </source>
</evidence>
<comment type="cofactor">
    <cofactor evidence="1">
        <name>Zn(2+)</name>
        <dbReference type="ChEBI" id="CHEBI:29105"/>
    </cofactor>
</comment>
<dbReference type="PANTHER" id="PTHR37418:SF2">
    <property type="entry name" value="3-KETO-5-AMINOHEXANOATE CLEAVAGE ENZYME"/>
    <property type="match status" value="1"/>
</dbReference>
<accession>A0A837CQ47</accession>
<keyword evidence="2" id="KW-0808">Transferase</keyword>
<dbReference type="InterPro" id="IPR008567">
    <property type="entry name" value="BKACE"/>
</dbReference>
<dbReference type="InterPro" id="IPR013785">
    <property type="entry name" value="Aldolase_TIM"/>
</dbReference>
<dbReference type="GO" id="GO:0043720">
    <property type="term" value="F:3-keto-5-aminohexanoate cleavage activity"/>
    <property type="evidence" value="ECO:0007669"/>
    <property type="project" value="InterPro"/>
</dbReference>
<evidence type="ECO:0000256" key="2">
    <source>
        <dbReference type="ARBA" id="ARBA00022679"/>
    </source>
</evidence>
<keyword evidence="3" id="KW-0479">Metal-binding</keyword>
<reference evidence="5 6" key="1">
    <citation type="journal article" date="2014" name="BMC Genomics">
        <title>Comparative genomics of Bradyrhizobium japonicum CPAC 15 and Bradyrhizobium diazoefficiens CPAC 7: elite model strains for understanding symbiotic performance with soybean.</title>
        <authorList>
            <person name="Siqueira A.F."/>
            <person name="Ormeno-Orrillo E."/>
            <person name="Souza R.C."/>
            <person name="Rodrigues E.P."/>
            <person name="Almeida L.G."/>
            <person name="Barcellos F.G."/>
            <person name="Batista J.S."/>
            <person name="Nakatami A.S."/>
            <person name="Martinez-Romero E."/>
            <person name="Vasconcelos A.T."/>
            <person name="Hungria M."/>
        </authorList>
    </citation>
    <scope>NUCLEOTIDE SEQUENCE [LARGE SCALE GENOMIC DNA]</scope>
    <source>
        <strain evidence="5 6">SEMIA 5080</strain>
    </source>
</reference>